<gene>
    <name evidence="1" type="ORF">MUN79_14355</name>
</gene>
<reference evidence="1" key="1">
    <citation type="submission" date="2022-04" db="EMBL/GenBank/DDBJ databases">
        <title>Hymenobacter sp. isolated from the air.</title>
        <authorList>
            <person name="Won M."/>
            <person name="Lee C.-M."/>
            <person name="Woen H.-Y."/>
            <person name="Kwon S.-W."/>
        </authorList>
    </citation>
    <scope>NUCLEOTIDE SEQUENCE</scope>
    <source>
        <strain evidence="1">5116S-3</strain>
    </source>
</reference>
<dbReference type="Proteomes" id="UP000831796">
    <property type="component" value="Chromosome"/>
</dbReference>
<protein>
    <submittedName>
        <fullName evidence="1">Uncharacterized protein</fullName>
    </submittedName>
</protein>
<dbReference type="KEGG" id="hcu:MUN79_14355"/>
<dbReference type="AlphaFoldDB" id="A0A8T9PX72"/>
<evidence type="ECO:0000313" key="1">
    <source>
        <dbReference type="EMBL" id="UOQ69976.1"/>
    </source>
</evidence>
<accession>A0A8T9PX72</accession>
<organism evidence="1 2">
    <name type="scientific">Hymenobacter cellulosilyticus</name>
    <dbReference type="NCBI Taxonomy" id="2932248"/>
    <lineage>
        <taxon>Bacteria</taxon>
        <taxon>Pseudomonadati</taxon>
        <taxon>Bacteroidota</taxon>
        <taxon>Cytophagia</taxon>
        <taxon>Cytophagales</taxon>
        <taxon>Hymenobacteraceae</taxon>
        <taxon>Hymenobacter</taxon>
    </lineage>
</organism>
<sequence>MLLDPPRANHSELWSRLEALDLDGAAPLSFSHRLARDNGWTPDFARRVVLEYKKFVFLAATCGHPVTPSDEVDQAWHQHLIYTRSYWEELCGEILGFALHHGPLRVARPKGRSFGTGTPKPCRPTTPLSVPCRPPISGPRRPCGSERPRIFGASTCGGTGCCPGRGGLALVLRKPGFWLWWPWYWWAAPPACP</sequence>
<keyword evidence="2" id="KW-1185">Reference proteome</keyword>
<proteinExistence type="predicted"/>
<name>A0A8T9PX72_9BACT</name>
<dbReference type="RefSeq" id="WP_244673400.1">
    <property type="nucleotide sequence ID" value="NZ_CP095046.1"/>
</dbReference>
<evidence type="ECO:0000313" key="2">
    <source>
        <dbReference type="Proteomes" id="UP000831796"/>
    </source>
</evidence>
<dbReference type="EMBL" id="CP095046">
    <property type="protein sequence ID" value="UOQ69976.1"/>
    <property type="molecule type" value="Genomic_DNA"/>
</dbReference>